<sequence>MLGLYVSDHPLSGLDHIIRSESSHQILAATPANGVSDGGQVSFAGLVTRVDRRVAKSGNPYAIVTLEDLTGETEISFFGKTYDTYARDLVDDAVVAIKVRARERGDGGLQFSAVEPARA</sequence>
<accession>A0ABQ6IHJ3</accession>
<organism evidence="2 3">
    <name type="scientific">Demequina litorisediminis</name>
    <dbReference type="NCBI Taxonomy" id="1849022"/>
    <lineage>
        <taxon>Bacteria</taxon>
        <taxon>Bacillati</taxon>
        <taxon>Actinomycetota</taxon>
        <taxon>Actinomycetes</taxon>
        <taxon>Micrococcales</taxon>
        <taxon>Demequinaceae</taxon>
        <taxon>Demequina</taxon>
    </lineage>
</organism>
<comment type="caution">
    <text evidence="2">The sequence shown here is derived from an EMBL/GenBank/DDBJ whole genome shotgun (WGS) entry which is preliminary data.</text>
</comment>
<dbReference type="InterPro" id="IPR004365">
    <property type="entry name" value="NA-bd_OB_tRNA"/>
</dbReference>
<dbReference type="EMBL" id="BSUN01000001">
    <property type="protein sequence ID" value="GMA37189.1"/>
    <property type="molecule type" value="Genomic_DNA"/>
</dbReference>
<dbReference type="CDD" id="cd04485">
    <property type="entry name" value="DnaE_OBF"/>
    <property type="match status" value="1"/>
</dbReference>
<gene>
    <name evidence="2" type="ORF">GCM10025876_33930</name>
</gene>
<name>A0ABQ6IHJ3_9MICO</name>
<reference evidence="3" key="1">
    <citation type="journal article" date="2019" name="Int. J. Syst. Evol. Microbiol.">
        <title>The Global Catalogue of Microorganisms (GCM) 10K type strain sequencing project: providing services to taxonomists for standard genome sequencing and annotation.</title>
        <authorList>
            <consortium name="The Broad Institute Genomics Platform"/>
            <consortium name="The Broad Institute Genome Sequencing Center for Infectious Disease"/>
            <person name="Wu L."/>
            <person name="Ma J."/>
        </authorList>
    </citation>
    <scope>NUCLEOTIDE SEQUENCE [LARGE SCALE GENOMIC DNA]</scope>
    <source>
        <strain evidence="3">NBRC 112299</strain>
    </source>
</reference>
<dbReference type="PANTHER" id="PTHR32294">
    <property type="entry name" value="DNA POLYMERASE III SUBUNIT ALPHA"/>
    <property type="match status" value="1"/>
</dbReference>
<dbReference type="Pfam" id="PF01336">
    <property type="entry name" value="tRNA_anti-codon"/>
    <property type="match status" value="1"/>
</dbReference>
<evidence type="ECO:0000313" key="2">
    <source>
        <dbReference type="EMBL" id="GMA37189.1"/>
    </source>
</evidence>
<dbReference type="InterPro" id="IPR004805">
    <property type="entry name" value="DnaE2/DnaE/PolC"/>
</dbReference>
<evidence type="ECO:0000259" key="1">
    <source>
        <dbReference type="Pfam" id="PF01336"/>
    </source>
</evidence>
<feature type="domain" description="OB" evidence="1">
    <location>
        <begin position="41"/>
        <end position="112"/>
    </location>
</feature>
<proteinExistence type="predicted"/>
<protein>
    <recommendedName>
        <fullName evidence="1">OB domain-containing protein</fullName>
    </recommendedName>
</protein>
<evidence type="ECO:0000313" key="3">
    <source>
        <dbReference type="Proteomes" id="UP001157125"/>
    </source>
</evidence>
<keyword evidence="3" id="KW-1185">Reference proteome</keyword>
<dbReference type="Proteomes" id="UP001157125">
    <property type="component" value="Unassembled WGS sequence"/>
</dbReference>
<dbReference type="PANTHER" id="PTHR32294:SF0">
    <property type="entry name" value="DNA POLYMERASE III SUBUNIT ALPHA"/>
    <property type="match status" value="1"/>
</dbReference>